<evidence type="ECO:0000256" key="1">
    <source>
        <dbReference type="SAM" id="Phobius"/>
    </source>
</evidence>
<gene>
    <name evidence="2" type="ORF">A3K51_02685</name>
</gene>
<feature type="transmembrane region" description="Helical" evidence="1">
    <location>
        <begin position="14"/>
        <end position="33"/>
    </location>
</feature>
<dbReference type="Proteomes" id="UP000178085">
    <property type="component" value="Unassembled WGS sequence"/>
</dbReference>
<dbReference type="EMBL" id="METD01000001">
    <property type="protein sequence ID" value="OGB73718.1"/>
    <property type="molecule type" value="Genomic_DNA"/>
</dbReference>
<reference evidence="2 3" key="1">
    <citation type="journal article" date="2016" name="Nat. Commun.">
        <title>Thousands of microbial genomes shed light on interconnected biogeochemical processes in an aquifer system.</title>
        <authorList>
            <person name="Anantharaman K."/>
            <person name="Brown C.T."/>
            <person name="Hug L.A."/>
            <person name="Sharon I."/>
            <person name="Castelle C.J."/>
            <person name="Probst A.J."/>
            <person name="Thomas B.C."/>
            <person name="Singh A."/>
            <person name="Wilkins M.J."/>
            <person name="Karaoz U."/>
            <person name="Brodie E.L."/>
            <person name="Williams K.H."/>
            <person name="Hubbard S.S."/>
            <person name="Banfield J.F."/>
        </authorList>
    </citation>
    <scope>NUCLEOTIDE SEQUENCE [LARGE SCALE GENOMIC DNA]</scope>
</reference>
<keyword evidence="1" id="KW-0472">Membrane</keyword>
<evidence type="ECO:0000313" key="3">
    <source>
        <dbReference type="Proteomes" id="UP000178085"/>
    </source>
</evidence>
<organism evidence="2 3">
    <name type="scientific">candidate division Kazan bacterium RIFCSPLOWO2_01_FULL_45_19</name>
    <dbReference type="NCBI Taxonomy" id="1798538"/>
    <lineage>
        <taxon>Bacteria</taxon>
        <taxon>Bacteria division Kazan-3B-28</taxon>
    </lineage>
</organism>
<evidence type="ECO:0000313" key="2">
    <source>
        <dbReference type="EMBL" id="OGB73718.1"/>
    </source>
</evidence>
<accession>A0A1F4NR06</accession>
<protein>
    <submittedName>
        <fullName evidence="2">Uncharacterized protein</fullName>
    </submittedName>
</protein>
<keyword evidence="1" id="KW-0812">Transmembrane</keyword>
<dbReference type="AlphaFoldDB" id="A0A1F4NR06"/>
<keyword evidence="1" id="KW-1133">Transmembrane helix</keyword>
<feature type="transmembrane region" description="Helical" evidence="1">
    <location>
        <begin position="95"/>
        <end position="116"/>
    </location>
</feature>
<sequence length="359" mass="39192">MEDNWWEGFYKRSLLWGLAWIPVLTMWLSVAIFKPSIRVGGLVFTWDEARRMTEAVGDIGQKKFSIANVGMHLCSFGPQYSIRMEDGFGAILSSFQGNLIAGLLALLIGLLIIGLATKDSKDCFYAVGPFLVYSLAAIFWTVVWIAPHNSSYLTNADSIIAQVVIYSLLAGFVAKMLLMSAHNSGLVELTEGADFSSLSNRPRGVSRDVAQLRIDHVVLPNSLIRSKSSTVLAGSESQPVQPSSFHEDDAVPLTTMAEEVHQIVKSVVVSLVLMVAYYCPFCGGAMKRFARPFGVKPWICRNRVCGSNLAPFKESEEKLCSNCKGCLLDASSAVYCHHCGWKIGNELPTLPGGGQNVGI</sequence>
<name>A0A1F4NR06_UNCK3</name>
<comment type="caution">
    <text evidence="2">The sequence shown here is derived from an EMBL/GenBank/DDBJ whole genome shotgun (WGS) entry which is preliminary data.</text>
</comment>
<proteinExistence type="predicted"/>
<feature type="transmembrane region" description="Helical" evidence="1">
    <location>
        <begin position="159"/>
        <end position="178"/>
    </location>
</feature>
<feature type="transmembrane region" description="Helical" evidence="1">
    <location>
        <begin position="123"/>
        <end position="147"/>
    </location>
</feature>